<dbReference type="EMBL" id="NEVH01008208">
    <property type="protein sequence ID" value="PNF34596.1"/>
    <property type="molecule type" value="Genomic_DNA"/>
</dbReference>
<keyword evidence="5" id="KW-0645">Protease</keyword>
<keyword evidence="10" id="KW-0378">Hydrolase</keyword>
<evidence type="ECO:0000256" key="11">
    <source>
        <dbReference type="ARBA" id="ARBA00022833"/>
    </source>
</evidence>
<dbReference type="SUPFAM" id="SSF55486">
    <property type="entry name" value="Metalloproteases ('zincins'), catalytic domain"/>
    <property type="match status" value="1"/>
</dbReference>
<name>A0A2J7R191_9NEOP</name>
<feature type="transmembrane region" description="Helical" evidence="19">
    <location>
        <begin position="1174"/>
        <end position="1201"/>
    </location>
</feature>
<sequence>MAKISASLLFASVTFYLIANISYAFRFSDNGWEDRLLEGRFTRHVDDYELLVPRKVDHQGSFVSYSLPHFFERDTNRWKRNARFDDERVHYGIHFDGKDHVVEMWPNHGLLAPGFLVETRPSGAATDLNKVKIRSVGDTQCHYTGWIKGEHGSRVALSVCNGIAGHIRTKQNHYYIEPVKDHEPEEDGQHLHMVYQRSVHNKNERSCGTNKKFLQTRNGTDYEQFLLTAVNMAADIFHDDSVGHQLDLTLVRVIYLEKEEEEVDLTINIDADETLTSFCKWATRINPATSHPNHHDIAVLFTKYDICAGMDDCGAVGLANIAGCCGKDLSCAICQDTGLVVGTVMAHEIGHLLGANHDSDEDNPPPGECPGAVGEFNIHVMASWSQVSPANWSVCSRNYITEFLENDLGACLLDEPQDHDFKFPQMPPGVVYDRAWQCRDYYGPTEPCDLGPERNCIHLSCKPHGSKKCQTKGPPADGTSCGNNKWCFEGKCVEVGVRPGAINGEWGEWSSWSECSRTCGGGAQYIERKCNNPRPANNGRYCVGKHRQYRLCNIEPCAEDSLTFREFQCQEHNEDDIKWTPFNDGKPEHVCSLMCLSNKYVVKTLKRRVEDGTSCKRGTKNKCIAGRCRNVGCDLVLDSDAVEDICGVCNGDASTCEIVDEVYRENGKGYKKIVTIPAGSRQITVEEMKPSNNFLAVSAADGKTFYLNGNHEIDPDGESKIAGSISAYSNVEPGQESLVISGPIKEDIILYLLNSANPNPGIHYRFSIPSTSSNYKPKFSWQLVNWSPCSVFCGGGTQFSEPSCIEERGGKVSNKHCENLPKPEVNTRLCNEQTCKIRWRTSEWSKCSGCIDKPGHKLRVVECVKQSPFEDSEVIIEESECKKEKPSHKESCTSKEPCGEKSPKRQVSLDDELVSLEDEQRYDTSSGLVVDKEHPEKFKIFQIPMKEDVNDFNFSDEALENVADKVASPIDPTKVKVVKGEEAQRLLQDSKKKNKADDESEEDADYDYNTGRWAKSKNPTIPSAVHIFRTLQNVLTLLLTVREITGSRSLRCARTTLHMNLFASFAINNALWLLWYRIVVNQPEVIVENGEGCKVLHVILHYFLLTNYAWMLCEGFYLHTLLVAAFISESRLVKWLYGLGWAMPLAPTIIYTSLRASNHDANDTKECWINESPYTIVLIVPVCASMVLNLIFLCNILRVLLLKLRAGPRVGSSRPSSTLLQALRATLLLVPLLGLHYLVTPFRPSENHPWEGIYEVTSAITASFQVVAQIKRRWQHLMFRPRANSCTATTVSVRQVRCFLREKRTKMVLPWVLEDSTKTKEMQGVELSRYDKEGDILRVRHVITLDKLRGTPRRNRDCSSRKAVHGQLDLRGVETEPNKDYRCESNGI</sequence>
<protein>
    <recommendedName>
        <fullName evidence="24">Peptidase M12B domain-containing protein</fullName>
    </recommendedName>
</protein>
<evidence type="ECO:0000256" key="1">
    <source>
        <dbReference type="ARBA" id="ARBA00004141"/>
    </source>
</evidence>
<dbReference type="Pfam" id="PF19030">
    <property type="entry name" value="TSP1_ADAMTS"/>
    <property type="match status" value="1"/>
</dbReference>
<comment type="caution">
    <text evidence="17">Lacks conserved residue(s) required for the propagation of feature annotation.</text>
</comment>
<dbReference type="SMART" id="SM00209">
    <property type="entry name" value="TSP1"/>
    <property type="match status" value="3"/>
</dbReference>
<dbReference type="InterPro" id="IPR041645">
    <property type="entry name" value="ADAMTS_CR_2"/>
</dbReference>
<evidence type="ECO:0000256" key="2">
    <source>
        <dbReference type="ARBA" id="ARBA00004498"/>
    </source>
</evidence>
<dbReference type="InterPro" id="IPR050439">
    <property type="entry name" value="ADAMTS_ADAMTS-like"/>
</dbReference>
<dbReference type="FunFam" id="2.20.100.10:FF:000006">
    <property type="entry name" value="A disintegrin and metalloproteinase with thrombospondin motifs 1"/>
    <property type="match status" value="1"/>
</dbReference>
<dbReference type="GO" id="GO:0004222">
    <property type="term" value="F:metalloendopeptidase activity"/>
    <property type="evidence" value="ECO:0007669"/>
    <property type="project" value="InterPro"/>
</dbReference>
<keyword evidence="7 17" id="KW-0479">Metal-binding</keyword>
<feature type="binding site" evidence="17">
    <location>
        <position position="351"/>
    </location>
    <ligand>
        <name>Zn(2+)</name>
        <dbReference type="ChEBI" id="CHEBI:29105"/>
        <note>catalytic</note>
    </ligand>
</feature>
<evidence type="ECO:0000256" key="9">
    <source>
        <dbReference type="ARBA" id="ARBA00022737"/>
    </source>
</evidence>
<dbReference type="Proteomes" id="UP000235965">
    <property type="component" value="Unassembled WGS sequence"/>
</dbReference>
<keyword evidence="16" id="KW-0325">Glycoprotein</keyword>
<keyword evidence="6 19" id="KW-0812">Transmembrane</keyword>
<feature type="domain" description="Peptidase M12B" evidence="20">
    <location>
        <begin position="224"/>
        <end position="416"/>
    </location>
</feature>
<accession>A0A2J7R191</accession>
<evidence type="ECO:0000256" key="14">
    <source>
        <dbReference type="ARBA" id="ARBA00023136"/>
    </source>
</evidence>
<dbReference type="GO" id="GO:0031012">
    <property type="term" value="C:extracellular matrix"/>
    <property type="evidence" value="ECO:0007669"/>
    <property type="project" value="TreeGrafter"/>
</dbReference>
<evidence type="ECO:0000256" key="12">
    <source>
        <dbReference type="ARBA" id="ARBA00022989"/>
    </source>
</evidence>
<keyword evidence="11 17" id="KW-0862">Zinc</keyword>
<dbReference type="Gene3D" id="1.20.1070.10">
    <property type="entry name" value="Rhodopsin 7-helix transmembrane proteins"/>
    <property type="match status" value="1"/>
</dbReference>
<dbReference type="InterPro" id="IPR024079">
    <property type="entry name" value="MetalloPept_cat_dom_sf"/>
</dbReference>
<keyword evidence="23" id="KW-1185">Reference proteome</keyword>
<keyword evidence="4" id="KW-0272">Extracellular matrix</keyword>
<evidence type="ECO:0000256" key="17">
    <source>
        <dbReference type="PROSITE-ProRule" id="PRU00276"/>
    </source>
</evidence>
<dbReference type="SUPFAM" id="SSF82895">
    <property type="entry name" value="TSP-1 type 1 repeat"/>
    <property type="match status" value="2"/>
</dbReference>
<dbReference type="PROSITE" id="PS50261">
    <property type="entry name" value="G_PROTEIN_RECEP_F2_4"/>
    <property type="match status" value="1"/>
</dbReference>
<dbReference type="InParanoid" id="A0A2J7R191"/>
<evidence type="ECO:0000256" key="15">
    <source>
        <dbReference type="ARBA" id="ARBA00023157"/>
    </source>
</evidence>
<evidence type="ECO:0000256" key="3">
    <source>
        <dbReference type="ARBA" id="ARBA00022525"/>
    </source>
</evidence>
<evidence type="ECO:0000256" key="16">
    <source>
        <dbReference type="ARBA" id="ARBA00023180"/>
    </source>
</evidence>
<dbReference type="FunFam" id="2.60.120.830:FF:000001">
    <property type="entry name" value="A disintegrin and metalloproteinase with thrombospondin motifs 1"/>
    <property type="match status" value="1"/>
</dbReference>
<feature type="compositionally biased region" description="Basic and acidic residues" evidence="18">
    <location>
        <begin position="986"/>
        <end position="997"/>
    </location>
</feature>
<dbReference type="InterPro" id="IPR000832">
    <property type="entry name" value="GPCR_2_secretin-like"/>
</dbReference>
<feature type="region of interest" description="Disordered" evidence="18">
    <location>
        <begin position="986"/>
        <end position="1005"/>
    </location>
</feature>
<feature type="region of interest" description="Disordered" evidence="18">
    <location>
        <begin position="887"/>
        <end position="907"/>
    </location>
</feature>
<evidence type="ECO:0008006" key="24">
    <source>
        <dbReference type="Google" id="ProtNLM"/>
    </source>
</evidence>
<dbReference type="Pfam" id="PF00090">
    <property type="entry name" value="TSP_1"/>
    <property type="match status" value="1"/>
</dbReference>
<dbReference type="GO" id="GO:0007166">
    <property type="term" value="P:cell surface receptor signaling pathway"/>
    <property type="evidence" value="ECO:0007669"/>
    <property type="project" value="InterPro"/>
</dbReference>
<keyword evidence="12 19" id="KW-1133">Transmembrane helix</keyword>
<dbReference type="Pfam" id="PF01562">
    <property type="entry name" value="Pep_M12B_propep"/>
    <property type="match status" value="1"/>
</dbReference>
<dbReference type="GO" id="GO:0004930">
    <property type="term" value="F:G protein-coupled receptor activity"/>
    <property type="evidence" value="ECO:0007669"/>
    <property type="project" value="InterPro"/>
</dbReference>
<keyword evidence="13" id="KW-0482">Metalloprotease</keyword>
<dbReference type="InterPro" id="IPR036383">
    <property type="entry name" value="TSP1_rpt_sf"/>
</dbReference>
<dbReference type="PROSITE" id="PS50215">
    <property type="entry name" value="ADAM_MEPRO"/>
    <property type="match status" value="1"/>
</dbReference>
<organism evidence="22 23">
    <name type="scientific">Cryptotermes secundus</name>
    <dbReference type="NCBI Taxonomy" id="105785"/>
    <lineage>
        <taxon>Eukaryota</taxon>
        <taxon>Metazoa</taxon>
        <taxon>Ecdysozoa</taxon>
        <taxon>Arthropoda</taxon>
        <taxon>Hexapoda</taxon>
        <taxon>Insecta</taxon>
        <taxon>Pterygota</taxon>
        <taxon>Neoptera</taxon>
        <taxon>Polyneoptera</taxon>
        <taxon>Dictyoptera</taxon>
        <taxon>Blattodea</taxon>
        <taxon>Blattoidea</taxon>
        <taxon>Termitoidae</taxon>
        <taxon>Kalotermitidae</taxon>
        <taxon>Cryptotermitinae</taxon>
        <taxon>Cryptotermes</taxon>
    </lineage>
</organism>
<feature type="binding site" evidence="17">
    <location>
        <position position="357"/>
    </location>
    <ligand>
        <name>Zn(2+)</name>
        <dbReference type="ChEBI" id="CHEBI:29105"/>
        <note>catalytic</note>
    </ligand>
</feature>
<feature type="compositionally biased region" description="Basic and acidic residues" evidence="18">
    <location>
        <begin position="887"/>
        <end position="903"/>
    </location>
</feature>
<evidence type="ECO:0000313" key="22">
    <source>
        <dbReference type="EMBL" id="PNF34596.1"/>
    </source>
</evidence>
<dbReference type="Gene3D" id="3.40.390.10">
    <property type="entry name" value="Collagenase (Catalytic Domain)"/>
    <property type="match status" value="1"/>
</dbReference>
<dbReference type="Gene3D" id="2.20.100.10">
    <property type="entry name" value="Thrombospondin type-1 (TSP1) repeat"/>
    <property type="match status" value="2"/>
</dbReference>
<reference evidence="22 23" key="1">
    <citation type="submission" date="2017-12" db="EMBL/GenBank/DDBJ databases">
        <title>Hemimetabolous genomes reveal molecular basis of termite eusociality.</title>
        <authorList>
            <person name="Harrison M.C."/>
            <person name="Jongepier E."/>
            <person name="Robertson H.M."/>
            <person name="Arning N."/>
            <person name="Bitard-Feildel T."/>
            <person name="Chao H."/>
            <person name="Childers C.P."/>
            <person name="Dinh H."/>
            <person name="Doddapaneni H."/>
            <person name="Dugan S."/>
            <person name="Gowin J."/>
            <person name="Greiner C."/>
            <person name="Han Y."/>
            <person name="Hu H."/>
            <person name="Hughes D.S.T."/>
            <person name="Huylmans A.-K."/>
            <person name="Kemena C."/>
            <person name="Kremer L.P.M."/>
            <person name="Lee S.L."/>
            <person name="Lopez-Ezquerra A."/>
            <person name="Mallet L."/>
            <person name="Monroy-Kuhn J.M."/>
            <person name="Moser A."/>
            <person name="Murali S.C."/>
            <person name="Muzny D.M."/>
            <person name="Otani S."/>
            <person name="Piulachs M.-D."/>
            <person name="Poelchau M."/>
            <person name="Qu J."/>
            <person name="Schaub F."/>
            <person name="Wada-Katsumata A."/>
            <person name="Worley K.C."/>
            <person name="Xie Q."/>
            <person name="Ylla G."/>
            <person name="Poulsen M."/>
            <person name="Gibbs R.A."/>
            <person name="Schal C."/>
            <person name="Richards S."/>
            <person name="Belles X."/>
            <person name="Korb J."/>
            <person name="Bornberg-Bauer E."/>
        </authorList>
    </citation>
    <scope>NUCLEOTIDE SEQUENCE [LARGE SCALE GENOMIC DNA]</scope>
    <source>
        <tissue evidence="22">Whole body</tissue>
    </source>
</reference>
<feature type="domain" description="G-protein coupled receptors family 2 profile 2" evidence="21">
    <location>
        <begin position="1022"/>
        <end position="1263"/>
    </location>
</feature>
<proteinExistence type="predicted"/>
<dbReference type="PANTHER" id="PTHR13723">
    <property type="entry name" value="ADAMTS A DISINTEGRIN AND METALLOPROTEASE WITH THROMBOSPONDIN MOTIFS PROTEASE"/>
    <property type="match status" value="1"/>
</dbReference>
<dbReference type="InterPro" id="IPR017981">
    <property type="entry name" value="GPCR_2-like_7TM"/>
</dbReference>
<comment type="caution">
    <text evidence="22">The sequence shown here is derived from an EMBL/GenBank/DDBJ whole genome shotgun (WGS) entry which is preliminary data.</text>
</comment>
<dbReference type="PRINTS" id="PR00249">
    <property type="entry name" value="GPCRSECRETIN"/>
</dbReference>
<dbReference type="STRING" id="105785.A0A2J7R191"/>
<dbReference type="Gene3D" id="3.40.1620.60">
    <property type="match status" value="1"/>
</dbReference>
<dbReference type="GO" id="GO:0030198">
    <property type="term" value="P:extracellular matrix organization"/>
    <property type="evidence" value="ECO:0007669"/>
    <property type="project" value="TreeGrafter"/>
</dbReference>
<dbReference type="InterPro" id="IPR000884">
    <property type="entry name" value="TSP1_rpt"/>
</dbReference>
<dbReference type="InterPro" id="IPR001590">
    <property type="entry name" value="Peptidase_M12B"/>
</dbReference>
<keyword evidence="8" id="KW-0732">Signal</keyword>
<evidence type="ECO:0000256" key="8">
    <source>
        <dbReference type="ARBA" id="ARBA00022729"/>
    </source>
</evidence>
<dbReference type="InterPro" id="IPR010294">
    <property type="entry name" value="ADAMTS_spacer1"/>
</dbReference>
<gene>
    <name evidence="22" type="ORF">B7P43_G05875</name>
</gene>
<dbReference type="Pfam" id="PF01421">
    <property type="entry name" value="Reprolysin"/>
    <property type="match status" value="1"/>
</dbReference>
<evidence type="ECO:0000256" key="18">
    <source>
        <dbReference type="SAM" id="MobiDB-lite"/>
    </source>
</evidence>
<keyword evidence="9" id="KW-0677">Repeat</keyword>
<dbReference type="Pfam" id="PF17771">
    <property type="entry name" value="ADAMTS_CR_2"/>
    <property type="match status" value="1"/>
</dbReference>
<dbReference type="OrthoDB" id="412680at2759"/>
<keyword evidence="14 19" id="KW-0472">Membrane</keyword>
<evidence type="ECO:0000256" key="5">
    <source>
        <dbReference type="ARBA" id="ARBA00022670"/>
    </source>
</evidence>
<dbReference type="PROSITE" id="PS50092">
    <property type="entry name" value="TSP1"/>
    <property type="match status" value="3"/>
</dbReference>
<dbReference type="GO" id="GO:0006508">
    <property type="term" value="P:proteolysis"/>
    <property type="evidence" value="ECO:0007669"/>
    <property type="project" value="UniProtKB-KW"/>
</dbReference>
<dbReference type="Pfam" id="PF00002">
    <property type="entry name" value="7tm_2"/>
    <property type="match status" value="1"/>
</dbReference>
<evidence type="ECO:0000256" key="13">
    <source>
        <dbReference type="ARBA" id="ARBA00023049"/>
    </source>
</evidence>
<evidence type="ECO:0000256" key="4">
    <source>
        <dbReference type="ARBA" id="ARBA00022530"/>
    </source>
</evidence>
<evidence type="ECO:0000256" key="6">
    <source>
        <dbReference type="ARBA" id="ARBA00022692"/>
    </source>
</evidence>
<dbReference type="InterPro" id="IPR002870">
    <property type="entry name" value="Peptidase_M12B_N"/>
</dbReference>
<dbReference type="GO" id="GO:0016020">
    <property type="term" value="C:membrane"/>
    <property type="evidence" value="ECO:0007669"/>
    <property type="project" value="UniProtKB-SubCell"/>
</dbReference>
<keyword evidence="3" id="KW-0964">Secreted</keyword>
<feature type="active site" evidence="17">
    <location>
        <position position="348"/>
    </location>
</feature>
<comment type="subcellular location">
    <subcellularLocation>
        <location evidence="1">Membrane</location>
        <topology evidence="1">Multi-pass membrane protein</topology>
    </subcellularLocation>
    <subcellularLocation>
        <location evidence="2">Secreted</location>
        <location evidence="2">Extracellular space</location>
        <location evidence="2">Extracellular matrix</location>
    </subcellularLocation>
</comment>
<keyword evidence="15" id="KW-1015">Disulfide bond</keyword>
<evidence type="ECO:0000256" key="7">
    <source>
        <dbReference type="ARBA" id="ARBA00022723"/>
    </source>
</evidence>
<dbReference type="PANTHER" id="PTHR13723:SF200">
    <property type="entry name" value="ADAM METALLOPEPTIDASE WITH THROMBOSPONDIN TYPE 1 MOTIF B, ISOFORM B"/>
    <property type="match status" value="1"/>
</dbReference>
<dbReference type="Pfam" id="PF19236">
    <property type="entry name" value="ADAMTS_CR_3"/>
    <property type="match status" value="1"/>
</dbReference>
<dbReference type="InterPro" id="IPR045371">
    <property type="entry name" value="ADAMTS_CR_3"/>
</dbReference>
<feature type="transmembrane region" description="Helical" evidence="19">
    <location>
        <begin position="1108"/>
        <end position="1128"/>
    </location>
</feature>
<dbReference type="Pfam" id="PF05986">
    <property type="entry name" value="ADAMTS_spacer1"/>
    <property type="match status" value="1"/>
</dbReference>
<evidence type="ECO:0000256" key="10">
    <source>
        <dbReference type="ARBA" id="ARBA00022801"/>
    </source>
</evidence>
<evidence type="ECO:0000313" key="23">
    <source>
        <dbReference type="Proteomes" id="UP000235965"/>
    </source>
</evidence>
<feature type="transmembrane region" description="Helical" evidence="19">
    <location>
        <begin position="1135"/>
        <end position="1154"/>
    </location>
</feature>
<dbReference type="GO" id="GO:0046872">
    <property type="term" value="F:metal ion binding"/>
    <property type="evidence" value="ECO:0007669"/>
    <property type="project" value="UniProtKB-KW"/>
</dbReference>
<evidence type="ECO:0000259" key="21">
    <source>
        <dbReference type="PROSITE" id="PS50261"/>
    </source>
</evidence>
<evidence type="ECO:0000259" key="20">
    <source>
        <dbReference type="PROSITE" id="PS50215"/>
    </source>
</evidence>
<dbReference type="Gene3D" id="2.60.120.830">
    <property type="match status" value="1"/>
</dbReference>
<evidence type="ECO:0000256" key="19">
    <source>
        <dbReference type="SAM" id="Phobius"/>
    </source>
</evidence>
<feature type="binding site" evidence="17">
    <location>
        <position position="347"/>
    </location>
    <ligand>
        <name>Zn(2+)</name>
        <dbReference type="ChEBI" id="CHEBI:29105"/>
        <note>catalytic</note>
    </ligand>
</feature>